<dbReference type="GO" id="GO:0030254">
    <property type="term" value="P:protein secretion by the type III secretion system"/>
    <property type="evidence" value="ECO:0007669"/>
    <property type="project" value="InterPro"/>
</dbReference>
<dbReference type="Gene3D" id="1.10.287.390">
    <property type="match status" value="1"/>
</dbReference>
<sequence>MYSRADRLLRQFSLKLNTDSIVFDENRLCSFIIDNRYRILLTSTNSEYIMIYGFC</sequence>
<evidence type="ECO:0000313" key="3">
    <source>
        <dbReference type="EMBL" id="ECJ9926527.1"/>
    </source>
</evidence>
<accession>A0A5Y4CNT6</accession>
<dbReference type="AlphaFoldDB" id="A0A5Y4CNT6"/>
<evidence type="ECO:0000256" key="2">
    <source>
        <dbReference type="ARBA" id="ARBA00093795"/>
    </source>
</evidence>
<name>A0A5Y4CNT6_SALER</name>
<comment type="similarity">
    <text evidence="1">Belongs to the CesT/SycH chaperone family.</text>
</comment>
<comment type="caution">
    <text evidence="3">The sequence shown here is derived from an EMBL/GenBank/DDBJ whole genome shotgun (WGS) entry which is preliminary data.</text>
</comment>
<dbReference type="FunFam" id="1.10.287.390:FF:000001">
    <property type="entry name" value="CesT family type III secretion system chaperone"/>
    <property type="match status" value="1"/>
</dbReference>
<proteinExistence type="inferred from homology"/>
<reference evidence="3" key="1">
    <citation type="submission" date="2019-07" db="EMBL/GenBank/DDBJ databases">
        <authorList>
            <consortium name="PulseNet: The National Subtyping Network for Foodborne Disease Surveillance"/>
            <person name="Tarr C.L."/>
            <person name="Trees E."/>
            <person name="Katz L.S."/>
            <person name="Carleton-Romer H.A."/>
            <person name="Stroika S."/>
            <person name="Kucerova Z."/>
            <person name="Roache K.F."/>
            <person name="Sabol A.L."/>
            <person name="Besser J."/>
            <person name="Gerner-Smidt P."/>
        </authorList>
    </citation>
    <scope>NUCLEOTIDE SEQUENCE</scope>
    <source>
        <strain evidence="3">PNUSAS085448</strain>
    </source>
</reference>
<evidence type="ECO:0000256" key="1">
    <source>
        <dbReference type="ARBA" id="ARBA00093771"/>
    </source>
</evidence>
<organism evidence="3">
    <name type="scientific">Salmonella enterica</name>
    <name type="common">Salmonella choleraesuis</name>
    <dbReference type="NCBI Taxonomy" id="28901"/>
    <lineage>
        <taxon>Bacteria</taxon>
        <taxon>Pseudomonadati</taxon>
        <taxon>Pseudomonadota</taxon>
        <taxon>Gammaproteobacteria</taxon>
        <taxon>Enterobacterales</taxon>
        <taxon>Enterobacteriaceae</taxon>
        <taxon>Salmonella</taxon>
    </lineage>
</organism>
<dbReference type="EMBL" id="AAJAFA010000019">
    <property type="protein sequence ID" value="ECJ9926527.1"/>
    <property type="molecule type" value="Genomic_DNA"/>
</dbReference>
<feature type="non-terminal residue" evidence="3">
    <location>
        <position position="55"/>
    </location>
</feature>
<dbReference type="Pfam" id="PF05932">
    <property type="entry name" value="CesT"/>
    <property type="match status" value="1"/>
</dbReference>
<dbReference type="SUPFAM" id="SSF69635">
    <property type="entry name" value="Type III secretory system chaperone-like"/>
    <property type="match status" value="1"/>
</dbReference>
<dbReference type="InterPro" id="IPR010261">
    <property type="entry name" value="Tir_chaperone"/>
</dbReference>
<protein>
    <recommendedName>
        <fullName evidence="2">Tir chaperone</fullName>
    </recommendedName>
</protein>
<gene>
    <name evidence="3" type="ORF">FQR38_06290</name>
</gene>